<gene>
    <name evidence="2" type="ORF">SCHPADRAFT_908223</name>
</gene>
<evidence type="ECO:0000313" key="3">
    <source>
        <dbReference type="Proteomes" id="UP000053477"/>
    </source>
</evidence>
<feature type="compositionally biased region" description="Basic and acidic residues" evidence="1">
    <location>
        <begin position="131"/>
        <end position="147"/>
    </location>
</feature>
<dbReference type="OrthoDB" id="3271227at2759"/>
<sequence>MQQSDGLDSIPDSEDEMEEFKLPETATTISQFTILPKDVPKPPEKTSPVQEFTNDNPKPAKARVRPQPRKPRVDTSIITSFESSAVAGPSRITTFDSDSNVTLERTLARKGWALPPRNFSDPAPGNTYLSSEHDSAVEVDKERRKAPASENDIQMSRPQSSLPRAPDTSFLPPSDPPTSSGFNNTNVPSTSNQIFPKSPSPPPINRAKKRSRKIVEDDEDFEGRDTITITSSPVKPSDDKKAKKRQEKPKKSRAKKSADLNDEGTSTKARKPSKKRNTTMETPGQYKSAEFVCDTSDDELALQSSSRPGTMQKSVPPSADISAPPTVPGSVPPTVLITTKPPQSTTVVPPTTADVDMTVDEDDFPKTVEESEPEEVIVIARTKKKEKVVSKSTTVTDSERKEKSKSKSKKSAMTIPGSEEEDDPVPTKPTSSNPQSQIQQLNDDTNKENAHQGEASTSKIPATPSAVPPSHPRPRASPYMVPRKGSMSDLIRRVSSKVSSPLASPAAAHSPMAKSSRSVLSRIAPLHVSRRTPPPPPPRPPPPKKTKKMLDLEEKWEMELADTVEGWSCLSETERAAMMRAKRDMELGFED</sequence>
<feature type="compositionally biased region" description="Basic residues" evidence="1">
    <location>
        <begin position="242"/>
        <end position="255"/>
    </location>
</feature>
<name>A0A0H2RHF2_9AGAM</name>
<feature type="compositionally biased region" description="Low complexity" evidence="1">
    <location>
        <begin position="332"/>
        <end position="356"/>
    </location>
</feature>
<organism evidence="2 3">
    <name type="scientific">Schizopora paradoxa</name>
    <dbReference type="NCBI Taxonomy" id="27342"/>
    <lineage>
        <taxon>Eukaryota</taxon>
        <taxon>Fungi</taxon>
        <taxon>Dikarya</taxon>
        <taxon>Basidiomycota</taxon>
        <taxon>Agaricomycotina</taxon>
        <taxon>Agaricomycetes</taxon>
        <taxon>Hymenochaetales</taxon>
        <taxon>Schizoporaceae</taxon>
        <taxon>Schizopora</taxon>
    </lineage>
</organism>
<proteinExistence type="predicted"/>
<feature type="region of interest" description="Disordered" evidence="1">
    <location>
        <begin position="109"/>
        <end position="548"/>
    </location>
</feature>
<feature type="compositionally biased region" description="Pro residues" evidence="1">
    <location>
        <begin position="532"/>
        <end position="541"/>
    </location>
</feature>
<keyword evidence="3" id="KW-1185">Reference proteome</keyword>
<dbReference type="InParanoid" id="A0A0H2RHF2"/>
<protein>
    <submittedName>
        <fullName evidence="2">Uncharacterized protein</fullName>
    </submittedName>
</protein>
<accession>A0A0H2RHF2</accession>
<dbReference type="STRING" id="27342.A0A0H2RHF2"/>
<dbReference type="EMBL" id="KQ086072">
    <property type="protein sequence ID" value="KLO08908.1"/>
    <property type="molecule type" value="Genomic_DNA"/>
</dbReference>
<feature type="compositionally biased region" description="Polar residues" evidence="1">
    <location>
        <begin position="302"/>
        <end position="315"/>
    </location>
</feature>
<feature type="compositionally biased region" description="Polar residues" evidence="1">
    <location>
        <begin position="428"/>
        <end position="443"/>
    </location>
</feature>
<dbReference type="AlphaFoldDB" id="A0A0H2RHF2"/>
<reference evidence="2 3" key="1">
    <citation type="submission" date="2015-04" db="EMBL/GenBank/DDBJ databases">
        <title>Complete genome sequence of Schizopora paradoxa KUC8140, a cosmopolitan wood degrader in East Asia.</title>
        <authorList>
            <consortium name="DOE Joint Genome Institute"/>
            <person name="Min B."/>
            <person name="Park H."/>
            <person name="Jang Y."/>
            <person name="Kim J.-J."/>
            <person name="Kim K.H."/>
            <person name="Pangilinan J."/>
            <person name="Lipzen A."/>
            <person name="Riley R."/>
            <person name="Grigoriev I.V."/>
            <person name="Spatafora J.W."/>
            <person name="Choi I.-G."/>
        </authorList>
    </citation>
    <scope>NUCLEOTIDE SEQUENCE [LARGE SCALE GENOMIC DNA]</scope>
    <source>
        <strain evidence="2 3">KUC8140</strain>
    </source>
</reference>
<dbReference type="Proteomes" id="UP000053477">
    <property type="component" value="Unassembled WGS sequence"/>
</dbReference>
<feature type="compositionally biased region" description="Polar residues" evidence="1">
    <location>
        <begin position="47"/>
        <end position="56"/>
    </location>
</feature>
<feature type="compositionally biased region" description="Low complexity" evidence="1">
    <location>
        <begin position="496"/>
        <end position="516"/>
    </location>
</feature>
<feature type="region of interest" description="Disordered" evidence="1">
    <location>
        <begin position="1"/>
        <end position="20"/>
    </location>
</feature>
<evidence type="ECO:0000256" key="1">
    <source>
        <dbReference type="SAM" id="MobiDB-lite"/>
    </source>
</evidence>
<feature type="region of interest" description="Disordered" evidence="1">
    <location>
        <begin position="32"/>
        <end position="77"/>
    </location>
</feature>
<feature type="compositionally biased region" description="Basic residues" evidence="1">
    <location>
        <begin position="60"/>
        <end position="70"/>
    </location>
</feature>
<feature type="compositionally biased region" description="Polar residues" evidence="1">
    <location>
        <begin position="177"/>
        <end position="195"/>
    </location>
</feature>
<feature type="compositionally biased region" description="Basic residues" evidence="1">
    <location>
        <begin position="268"/>
        <end position="277"/>
    </location>
</feature>
<feature type="compositionally biased region" description="Polar residues" evidence="1">
    <location>
        <begin position="151"/>
        <end position="162"/>
    </location>
</feature>
<evidence type="ECO:0000313" key="2">
    <source>
        <dbReference type="EMBL" id="KLO08908.1"/>
    </source>
</evidence>